<dbReference type="PANTHER" id="PTHR46405:SF3">
    <property type="entry name" value="RING_U-BOX SUPERFAMILY PROTEIN"/>
    <property type="match status" value="1"/>
</dbReference>
<dbReference type="Proteomes" id="UP001289374">
    <property type="component" value="Unassembled WGS sequence"/>
</dbReference>
<keyword evidence="1" id="KW-0175">Coiled coil</keyword>
<sequence length="371" mass="43308">MILSLIHQIKDLEKQVKERKEWAHQKAMQAARKLSHDLTELKMLRMEREETQRLKKGKQTLEDTTLKRLTEMENALRMASGQVDRANAAVRKLETENAEIRAEMEASKLSASESVTTCLEVAKREKKCLKKLLAWEKQKTKMQEDIAAEKQKISELQQELAQVEAATKEAEAKWRQEQKAKELVLAQLEEERRLKEASEANNKRKLEALRLKIEIDFQRHKDDLLRLEQEYARLKESAQSTEVENQSNDVWTENSNGINTQGETIARLLHELDQLEDSQEKEVSCDRECMICMKDEVKLHVHAAGFQSNKEFEFMVQALNHTARFKDGVPRKPHYREDLCVSLISWAYNWFACLICAVVHQRRFLDLDHVT</sequence>
<name>A0AAE2BL18_9LAMI</name>
<comment type="caution">
    <text evidence="2">The sequence shown here is derived from an EMBL/GenBank/DDBJ whole genome shotgun (WGS) entry which is preliminary data.</text>
</comment>
<dbReference type="EMBL" id="JACGWL010000013">
    <property type="protein sequence ID" value="KAK4389301.1"/>
    <property type="molecule type" value="Genomic_DNA"/>
</dbReference>
<protein>
    <submittedName>
        <fullName evidence="2">MND1-interacting protein 1</fullName>
    </submittedName>
</protein>
<keyword evidence="3" id="KW-1185">Reference proteome</keyword>
<reference evidence="2" key="2">
    <citation type="journal article" date="2024" name="Plant">
        <title>Genomic evolution and insights into agronomic trait innovations of Sesamum species.</title>
        <authorList>
            <person name="Miao H."/>
            <person name="Wang L."/>
            <person name="Qu L."/>
            <person name="Liu H."/>
            <person name="Sun Y."/>
            <person name="Le M."/>
            <person name="Wang Q."/>
            <person name="Wei S."/>
            <person name="Zheng Y."/>
            <person name="Lin W."/>
            <person name="Duan Y."/>
            <person name="Cao H."/>
            <person name="Xiong S."/>
            <person name="Wang X."/>
            <person name="Wei L."/>
            <person name="Li C."/>
            <person name="Ma Q."/>
            <person name="Ju M."/>
            <person name="Zhao R."/>
            <person name="Li G."/>
            <person name="Mu C."/>
            <person name="Tian Q."/>
            <person name="Mei H."/>
            <person name="Zhang T."/>
            <person name="Gao T."/>
            <person name="Zhang H."/>
        </authorList>
    </citation>
    <scope>NUCLEOTIDE SEQUENCE</scope>
    <source>
        <strain evidence="2">K16</strain>
    </source>
</reference>
<reference evidence="2" key="1">
    <citation type="submission" date="2020-06" db="EMBL/GenBank/DDBJ databases">
        <authorList>
            <person name="Li T."/>
            <person name="Hu X."/>
            <person name="Zhang T."/>
            <person name="Song X."/>
            <person name="Zhang H."/>
            <person name="Dai N."/>
            <person name="Sheng W."/>
            <person name="Hou X."/>
            <person name="Wei L."/>
        </authorList>
    </citation>
    <scope>NUCLEOTIDE SEQUENCE</scope>
    <source>
        <strain evidence="2">K16</strain>
        <tissue evidence="2">Leaf</tissue>
    </source>
</reference>
<accession>A0AAE2BL18</accession>
<organism evidence="2 3">
    <name type="scientific">Sesamum angolense</name>
    <dbReference type="NCBI Taxonomy" id="2727404"/>
    <lineage>
        <taxon>Eukaryota</taxon>
        <taxon>Viridiplantae</taxon>
        <taxon>Streptophyta</taxon>
        <taxon>Embryophyta</taxon>
        <taxon>Tracheophyta</taxon>
        <taxon>Spermatophyta</taxon>
        <taxon>Magnoliopsida</taxon>
        <taxon>eudicotyledons</taxon>
        <taxon>Gunneridae</taxon>
        <taxon>Pentapetalae</taxon>
        <taxon>asterids</taxon>
        <taxon>lamiids</taxon>
        <taxon>Lamiales</taxon>
        <taxon>Pedaliaceae</taxon>
        <taxon>Sesamum</taxon>
    </lineage>
</organism>
<dbReference type="InterPro" id="IPR046934">
    <property type="entry name" value="PIR2-like"/>
</dbReference>
<evidence type="ECO:0000313" key="2">
    <source>
        <dbReference type="EMBL" id="KAK4389301.1"/>
    </source>
</evidence>
<dbReference type="PANTHER" id="PTHR46405">
    <property type="entry name" value="OS05G0141500 PROTEIN"/>
    <property type="match status" value="1"/>
</dbReference>
<evidence type="ECO:0000313" key="3">
    <source>
        <dbReference type="Proteomes" id="UP001289374"/>
    </source>
</evidence>
<gene>
    <name evidence="2" type="ORF">Sango_2267100</name>
</gene>
<evidence type="ECO:0000256" key="1">
    <source>
        <dbReference type="SAM" id="Coils"/>
    </source>
</evidence>
<dbReference type="AlphaFoldDB" id="A0AAE2BL18"/>
<proteinExistence type="predicted"/>
<feature type="coiled-coil region" evidence="1">
    <location>
        <begin position="69"/>
        <end position="278"/>
    </location>
</feature>